<dbReference type="NCBIfam" id="TIGR01730">
    <property type="entry name" value="RND_mfp"/>
    <property type="match status" value="1"/>
</dbReference>
<dbReference type="EMBL" id="VCPD01000002">
    <property type="protein sequence ID" value="TMV08923.1"/>
    <property type="molecule type" value="Genomic_DNA"/>
</dbReference>
<feature type="chain" id="PRO_5046760621" evidence="3">
    <location>
        <begin position="21"/>
        <end position="326"/>
    </location>
</feature>
<dbReference type="RefSeq" id="WP_138840952.1">
    <property type="nucleotide sequence ID" value="NZ_VCPD01000002.1"/>
</dbReference>
<dbReference type="Gene3D" id="1.10.287.470">
    <property type="entry name" value="Helix hairpin bin"/>
    <property type="match status" value="1"/>
</dbReference>
<name>A0ABY2X253_9RHOB</name>
<evidence type="ECO:0000313" key="6">
    <source>
        <dbReference type="Proteomes" id="UP001193035"/>
    </source>
</evidence>
<dbReference type="Proteomes" id="UP001193035">
    <property type="component" value="Unassembled WGS sequence"/>
</dbReference>
<evidence type="ECO:0000256" key="1">
    <source>
        <dbReference type="ARBA" id="ARBA00009477"/>
    </source>
</evidence>
<evidence type="ECO:0000313" key="5">
    <source>
        <dbReference type="EMBL" id="TMV08923.1"/>
    </source>
</evidence>
<reference evidence="5 6" key="1">
    <citation type="submission" date="2019-05" db="EMBL/GenBank/DDBJ databases">
        <title>Ruegeria sp. nov., isolated from tidal flat.</title>
        <authorList>
            <person name="Kim W."/>
        </authorList>
    </citation>
    <scope>NUCLEOTIDE SEQUENCE [LARGE SCALE GENOMIC DNA]</scope>
    <source>
        <strain evidence="5 6">CAU 1488</strain>
    </source>
</reference>
<comment type="caution">
    <text evidence="5">The sequence shown here is derived from an EMBL/GenBank/DDBJ whole genome shotgun (WGS) entry which is preliminary data.</text>
</comment>
<dbReference type="Gene3D" id="2.40.420.20">
    <property type="match status" value="1"/>
</dbReference>
<dbReference type="Gene3D" id="2.40.50.100">
    <property type="match status" value="1"/>
</dbReference>
<comment type="similarity">
    <text evidence="1">Belongs to the membrane fusion protein (MFP) (TC 8.A.1) family.</text>
</comment>
<keyword evidence="3" id="KW-0732">Signal</keyword>
<feature type="domain" description="Multidrug resistance protein MdtA-like barrel-sandwich hybrid" evidence="4">
    <location>
        <begin position="46"/>
        <end position="181"/>
    </location>
</feature>
<dbReference type="PANTHER" id="PTHR30469:SF15">
    <property type="entry name" value="HLYD FAMILY OF SECRETION PROTEINS"/>
    <property type="match status" value="1"/>
</dbReference>
<evidence type="ECO:0000256" key="2">
    <source>
        <dbReference type="SAM" id="Coils"/>
    </source>
</evidence>
<protein>
    <submittedName>
        <fullName evidence="5">Efflux RND transporter periplasmic adaptor subunit</fullName>
    </submittedName>
</protein>
<dbReference type="Pfam" id="PF25917">
    <property type="entry name" value="BSH_RND"/>
    <property type="match status" value="1"/>
</dbReference>
<keyword evidence="2" id="KW-0175">Coiled coil</keyword>
<feature type="coiled-coil region" evidence="2">
    <location>
        <begin position="86"/>
        <end position="151"/>
    </location>
</feature>
<sequence>MKQSFFGALCLAVIPCIAFPADLHPVQVSSIPEWKAVFGQIEARDQVAARSRLGGTITELTVSEGDTVTSGQQIGLVEDEKLLFQIQTFNGRIEAQTAQLDNARAELKRGEELFQRGVMSSQQVDLLRTNVNVLENQIAATRAEKQVMEQRSLEGAVLAPVDGVVLRVPLTAGSVVLPGEEVARIGGGGLFLRLSVPERHAALLGDGDEIRIEWDGRSFAGRIAKLYPEIQNGRVTADVEVADLQSRFVNARVLVRLPVGEKPGILVPEAAVASRRGLDFVRLQLDGAETVERTVVTGRRLERDGEPMIEVLSGLSQGNVVVTGHE</sequence>
<evidence type="ECO:0000256" key="3">
    <source>
        <dbReference type="SAM" id="SignalP"/>
    </source>
</evidence>
<dbReference type="PANTHER" id="PTHR30469">
    <property type="entry name" value="MULTIDRUG RESISTANCE PROTEIN MDTA"/>
    <property type="match status" value="1"/>
</dbReference>
<dbReference type="InterPro" id="IPR006143">
    <property type="entry name" value="RND_pump_MFP"/>
</dbReference>
<accession>A0ABY2X253</accession>
<feature type="signal peptide" evidence="3">
    <location>
        <begin position="1"/>
        <end position="20"/>
    </location>
</feature>
<keyword evidence="6" id="KW-1185">Reference proteome</keyword>
<proteinExistence type="inferred from homology"/>
<dbReference type="SUPFAM" id="SSF111369">
    <property type="entry name" value="HlyD-like secretion proteins"/>
    <property type="match status" value="1"/>
</dbReference>
<evidence type="ECO:0000259" key="4">
    <source>
        <dbReference type="Pfam" id="PF25917"/>
    </source>
</evidence>
<dbReference type="InterPro" id="IPR058625">
    <property type="entry name" value="MdtA-like_BSH"/>
</dbReference>
<gene>
    <name evidence="5" type="ORF">FGK63_07325</name>
</gene>
<organism evidence="5 6">
    <name type="scientific">Ruegeria sediminis</name>
    <dbReference type="NCBI Taxonomy" id="2583820"/>
    <lineage>
        <taxon>Bacteria</taxon>
        <taxon>Pseudomonadati</taxon>
        <taxon>Pseudomonadota</taxon>
        <taxon>Alphaproteobacteria</taxon>
        <taxon>Rhodobacterales</taxon>
        <taxon>Roseobacteraceae</taxon>
        <taxon>Ruegeria</taxon>
    </lineage>
</organism>